<dbReference type="Pfam" id="PF11838">
    <property type="entry name" value="ERAP1_C"/>
    <property type="match status" value="1"/>
</dbReference>
<dbReference type="Gene3D" id="2.60.40.1730">
    <property type="entry name" value="tricorn interacting facor f3 domain"/>
    <property type="match status" value="1"/>
</dbReference>
<evidence type="ECO:0000256" key="1">
    <source>
        <dbReference type="ARBA" id="ARBA00000098"/>
    </source>
</evidence>
<dbReference type="NCBIfam" id="TIGR02412">
    <property type="entry name" value="pepN_strep_liv"/>
    <property type="match status" value="1"/>
</dbReference>
<evidence type="ECO:0000259" key="16">
    <source>
        <dbReference type="Pfam" id="PF17900"/>
    </source>
</evidence>
<evidence type="ECO:0000256" key="9">
    <source>
        <dbReference type="ARBA" id="ARBA00022801"/>
    </source>
</evidence>
<protein>
    <recommendedName>
        <fullName evidence="5">Aminopeptidase N</fullName>
        <ecNumber evidence="4">3.4.11.2</ecNumber>
    </recommendedName>
    <alternativeName>
        <fullName evidence="12">Alanine aminopeptidase</fullName>
    </alternativeName>
    <alternativeName>
        <fullName evidence="13">Lysyl aminopeptidase</fullName>
    </alternativeName>
</protein>
<dbReference type="InterPro" id="IPR014782">
    <property type="entry name" value="Peptidase_M1_dom"/>
</dbReference>
<dbReference type="PRINTS" id="PR00756">
    <property type="entry name" value="ALADIPTASE"/>
</dbReference>
<dbReference type="InterPro" id="IPR045357">
    <property type="entry name" value="Aminopeptidase_N-like_N"/>
</dbReference>
<dbReference type="SUPFAM" id="SSF63737">
    <property type="entry name" value="Leukotriene A4 hydrolase N-terminal domain"/>
    <property type="match status" value="1"/>
</dbReference>
<dbReference type="CDD" id="cd09602">
    <property type="entry name" value="M1_APN"/>
    <property type="match status" value="1"/>
</dbReference>
<evidence type="ECO:0000256" key="7">
    <source>
        <dbReference type="ARBA" id="ARBA00022670"/>
    </source>
</evidence>
<keyword evidence="8" id="KW-0479">Metal-binding</keyword>
<comment type="similarity">
    <text evidence="3">Belongs to the peptidase M1 family.</text>
</comment>
<proteinExistence type="inferred from homology"/>
<evidence type="ECO:0000313" key="18">
    <source>
        <dbReference type="Proteomes" id="UP001596189"/>
    </source>
</evidence>
<dbReference type="InterPro" id="IPR024571">
    <property type="entry name" value="ERAP1-like_C_dom"/>
</dbReference>
<evidence type="ECO:0000259" key="14">
    <source>
        <dbReference type="Pfam" id="PF01433"/>
    </source>
</evidence>
<comment type="catalytic activity">
    <reaction evidence="1">
        <text>Release of an N-terminal amino acid, Xaa-|-Yaa- from a peptide, amide or arylamide. Xaa is preferably Ala, but may be most amino acids including Pro (slow action). When a terminal hydrophobic residue is followed by a prolyl residue, the two may be released as an intact Xaa-Pro dipeptide.</text>
        <dbReference type="EC" id="3.4.11.2"/>
    </reaction>
</comment>
<dbReference type="PANTHER" id="PTHR11533">
    <property type="entry name" value="PROTEASE M1 ZINC METALLOPROTEASE"/>
    <property type="match status" value="1"/>
</dbReference>
<dbReference type="InterPro" id="IPR027268">
    <property type="entry name" value="Peptidase_M4/M1_CTD_sf"/>
</dbReference>
<comment type="cofactor">
    <cofactor evidence="2">
        <name>Zn(2+)</name>
        <dbReference type="ChEBI" id="CHEBI:29105"/>
    </cofactor>
</comment>
<feature type="domain" description="Aminopeptidase N-like N-terminal" evidence="16">
    <location>
        <begin position="34"/>
        <end position="185"/>
    </location>
</feature>
<dbReference type="GO" id="GO:0016285">
    <property type="term" value="F:alanyl aminopeptidase activity"/>
    <property type="evidence" value="ECO:0007669"/>
    <property type="project" value="UniProtKB-EC"/>
</dbReference>
<name>A0ABW1JAT8_9ACTN</name>
<evidence type="ECO:0000256" key="13">
    <source>
        <dbReference type="ARBA" id="ARBA00031533"/>
    </source>
</evidence>
<dbReference type="PANTHER" id="PTHR11533:SF174">
    <property type="entry name" value="PUROMYCIN-SENSITIVE AMINOPEPTIDASE-RELATED"/>
    <property type="match status" value="1"/>
</dbReference>
<evidence type="ECO:0000256" key="2">
    <source>
        <dbReference type="ARBA" id="ARBA00001947"/>
    </source>
</evidence>
<evidence type="ECO:0000256" key="3">
    <source>
        <dbReference type="ARBA" id="ARBA00010136"/>
    </source>
</evidence>
<dbReference type="InterPro" id="IPR050344">
    <property type="entry name" value="Peptidase_M1_aminopeptidases"/>
</dbReference>
<evidence type="ECO:0000256" key="10">
    <source>
        <dbReference type="ARBA" id="ARBA00022833"/>
    </source>
</evidence>
<dbReference type="Gene3D" id="1.10.390.10">
    <property type="entry name" value="Neutral Protease Domain 2"/>
    <property type="match status" value="1"/>
</dbReference>
<evidence type="ECO:0000256" key="6">
    <source>
        <dbReference type="ARBA" id="ARBA00022438"/>
    </source>
</evidence>
<dbReference type="EMBL" id="JBHSRD010000002">
    <property type="protein sequence ID" value="MFC6006396.1"/>
    <property type="molecule type" value="Genomic_DNA"/>
</dbReference>
<comment type="caution">
    <text evidence="17">The sequence shown here is derived from an EMBL/GenBank/DDBJ whole genome shotgun (WGS) entry which is preliminary data.</text>
</comment>
<feature type="domain" description="ERAP1-like C-terminal" evidence="15">
    <location>
        <begin position="517"/>
        <end position="823"/>
    </location>
</feature>
<evidence type="ECO:0000313" key="17">
    <source>
        <dbReference type="EMBL" id="MFC6006396.1"/>
    </source>
</evidence>
<keyword evidence="7" id="KW-0645">Protease</keyword>
<organism evidence="17 18">
    <name type="scientific">Angustibacter luteus</name>
    <dbReference type="NCBI Taxonomy" id="658456"/>
    <lineage>
        <taxon>Bacteria</taxon>
        <taxon>Bacillati</taxon>
        <taxon>Actinomycetota</taxon>
        <taxon>Actinomycetes</taxon>
        <taxon>Kineosporiales</taxon>
        <taxon>Kineosporiaceae</taxon>
    </lineage>
</organism>
<sequence>MRPLTQAEALARFAQLDVESYTIDLDLSGAESEPTFDSTVVIRFAASSSEPTWLDVQPVELLEAELNGQPLDTSAWADGRLPVVGHVGDGVNELRLKARFAYSRTGEGLHRYVDPEDGRTYLYSQAFLDDATRIFGCFDQPDLKATLTVTVAAPPDWTVLGNTTGTETGPGQWQFATTEVLPTYLFAVVAGPYHGVREVHDGIEIGVWCRQSWAPHLDSARLLGTTRSGFDYFHGLFGVRYPFGKYDQVFVPEFNAGAMENPGLVTFRDEYYLQRGTVTDDDREEVANTQLHEMAHMWFGDLVTMKWWNDLWLNESFAEYMAYRSAAEATEHTGSWTTFLAKRKTWGYLADQFSTTHPIAGESDDTAAALLNFDGISYAKGASALRQLVEWVGDEAFLVALRQHFADHAYGNASLADLVAALTASSGRDVDAWSRAWLRTSGVSTLGMELSVGPDGHYTSAAMRQSSPNGPRPHRVRVGLYDLDGERLVRRTSLDVDLPAVDRHDIAALVGEPAAALVLPNDGDLTFAVLDLDNASLATVRTHLRGLGDPLARALVWFALVEMVAAGRLAPSGLVELVTTSITADDPEAVTDRLLRATVVAADRWADAGTRSALLADLARWLDAETRSAEPGSDRQLALARTLVRIQQDTAALQAWQRGTDLPDGLTVDADLRWRVVHRLATLGAVDEDGIAAERERDRSTAGANFALTARAAMPTAAAKEWAWSSAVGGSLSNHELVAVATGFWSADQAELLAPYVGRFAAEYPPFAKKQSTEMVQLFGRLMFPATVVADSTVQVAQALLDEADLPSSARRMVAEGRDEVQRGLRARNA</sequence>
<keyword evidence="9 17" id="KW-0378">Hydrolase</keyword>
<keyword evidence="18" id="KW-1185">Reference proteome</keyword>
<dbReference type="EC" id="3.4.11.2" evidence="4"/>
<dbReference type="Pfam" id="PF17900">
    <property type="entry name" value="Peptidase_M1_N"/>
    <property type="match status" value="1"/>
</dbReference>
<evidence type="ECO:0000256" key="8">
    <source>
        <dbReference type="ARBA" id="ARBA00022723"/>
    </source>
</evidence>
<keyword evidence="6 17" id="KW-0031">Aminopeptidase</keyword>
<feature type="domain" description="Peptidase M1 membrane alanine aminopeptidase" evidence="14">
    <location>
        <begin position="225"/>
        <end position="437"/>
    </location>
</feature>
<dbReference type="Pfam" id="PF01433">
    <property type="entry name" value="Peptidase_M1"/>
    <property type="match status" value="1"/>
</dbReference>
<keyword evidence="11" id="KW-0482">Metalloprotease</keyword>
<gene>
    <name evidence="17" type="primary">pepN</name>
    <name evidence="17" type="ORF">ACFQDO_04560</name>
</gene>
<evidence type="ECO:0000256" key="12">
    <source>
        <dbReference type="ARBA" id="ARBA00029811"/>
    </source>
</evidence>
<dbReference type="InterPro" id="IPR001930">
    <property type="entry name" value="Peptidase_M1"/>
</dbReference>
<keyword evidence="10" id="KW-0862">Zinc</keyword>
<dbReference type="RefSeq" id="WP_345717233.1">
    <property type="nucleotide sequence ID" value="NZ_BAABFP010000005.1"/>
</dbReference>
<dbReference type="InterPro" id="IPR042097">
    <property type="entry name" value="Aminopeptidase_N-like_N_sf"/>
</dbReference>
<evidence type="ECO:0000256" key="11">
    <source>
        <dbReference type="ARBA" id="ARBA00023049"/>
    </source>
</evidence>
<accession>A0ABW1JAT8</accession>
<dbReference type="InterPro" id="IPR012778">
    <property type="entry name" value="Pept_M1_aminopeptidase"/>
</dbReference>
<reference evidence="18" key="1">
    <citation type="journal article" date="2019" name="Int. J. Syst. Evol. Microbiol.">
        <title>The Global Catalogue of Microorganisms (GCM) 10K type strain sequencing project: providing services to taxonomists for standard genome sequencing and annotation.</title>
        <authorList>
            <consortium name="The Broad Institute Genomics Platform"/>
            <consortium name="The Broad Institute Genome Sequencing Center for Infectious Disease"/>
            <person name="Wu L."/>
            <person name="Ma J."/>
        </authorList>
    </citation>
    <scope>NUCLEOTIDE SEQUENCE [LARGE SCALE GENOMIC DNA]</scope>
    <source>
        <strain evidence="18">KACC 14249</strain>
    </source>
</reference>
<dbReference type="Proteomes" id="UP001596189">
    <property type="component" value="Unassembled WGS sequence"/>
</dbReference>
<evidence type="ECO:0000256" key="4">
    <source>
        <dbReference type="ARBA" id="ARBA00012564"/>
    </source>
</evidence>
<dbReference type="SUPFAM" id="SSF55486">
    <property type="entry name" value="Metalloproteases ('zincins'), catalytic domain"/>
    <property type="match status" value="1"/>
</dbReference>
<evidence type="ECO:0000256" key="5">
    <source>
        <dbReference type="ARBA" id="ARBA00015611"/>
    </source>
</evidence>
<evidence type="ECO:0000259" key="15">
    <source>
        <dbReference type="Pfam" id="PF11838"/>
    </source>
</evidence>